<accession>A0A225D3S8</accession>
<dbReference type="EMBL" id="NIDE01000017">
    <property type="protein sequence ID" value="OWK36152.1"/>
    <property type="molecule type" value="Genomic_DNA"/>
</dbReference>
<evidence type="ECO:0000313" key="1">
    <source>
        <dbReference type="EMBL" id="OWK36152.1"/>
    </source>
</evidence>
<organism evidence="1 2">
    <name type="scientific">Fimbriiglobus ruber</name>
    <dbReference type="NCBI Taxonomy" id="1908690"/>
    <lineage>
        <taxon>Bacteria</taxon>
        <taxon>Pseudomonadati</taxon>
        <taxon>Planctomycetota</taxon>
        <taxon>Planctomycetia</taxon>
        <taxon>Gemmatales</taxon>
        <taxon>Gemmataceae</taxon>
        <taxon>Fimbriiglobus</taxon>
    </lineage>
</organism>
<dbReference type="OrthoDB" id="68731at2"/>
<dbReference type="Gene3D" id="1.20.120.450">
    <property type="entry name" value="dinb family like domain"/>
    <property type="match status" value="1"/>
</dbReference>
<gene>
    <name evidence="1" type="ORF">FRUB_08715</name>
</gene>
<evidence type="ECO:0000313" key="2">
    <source>
        <dbReference type="Proteomes" id="UP000214646"/>
    </source>
</evidence>
<protein>
    <recommendedName>
        <fullName evidence="3">DinB-like domain-containing protein</fullName>
    </recommendedName>
</protein>
<dbReference type="Pfam" id="PF07609">
    <property type="entry name" value="DUF1572"/>
    <property type="match status" value="1"/>
</dbReference>
<proteinExistence type="predicted"/>
<sequence>MSDLLADLTHEYRRHKDLADKSLAGLSDEAFFASPGEAVNPPAIIVKHLAGNFHSRWTDFLTTDGEKPTRDRDAEFQITTADTRPHLMADWEAAWTVLFVTLSVLTEADMGKTVPIRGEAHTVRQALLRGLTHTVYHIGQILYAARILNAQGDWLTIKPGASRESRPGYFKKPT</sequence>
<keyword evidence="2" id="KW-1185">Reference proteome</keyword>
<comment type="caution">
    <text evidence="1">The sequence shown here is derived from an EMBL/GenBank/DDBJ whole genome shotgun (WGS) entry which is preliminary data.</text>
</comment>
<dbReference type="AlphaFoldDB" id="A0A225D3S8"/>
<dbReference type="Proteomes" id="UP000214646">
    <property type="component" value="Unassembled WGS sequence"/>
</dbReference>
<reference evidence="2" key="1">
    <citation type="submission" date="2017-06" db="EMBL/GenBank/DDBJ databases">
        <title>Genome analysis of Fimbriiglobus ruber SP5, the first member of the order Planctomycetales with confirmed chitinolytic capability.</title>
        <authorList>
            <person name="Ravin N.V."/>
            <person name="Rakitin A.L."/>
            <person name="Ivanova A.A."/>
            <person name="Beletsky A.V."/>
            <person name="Kulichevskaya I.S."/>
            <person name="Mardanov A.V."/>
            <person name="Dedysh S.N."/>
        </authorList>
    </citation>
    <scope>NUCLEOTIDE SEQUENCE [LARGE SCALE GENOMIC DNA]</scope>
    <source>
        <strain evidence="2">SP5</strain>
    </source>
</reference>
<name>A0A225D3S8_9BACT</name>
<evidence type="ECO:0008006" key="3">
    <source>
        <dbReference type="Google" id="ProtNLM"/>
    </source>
</evidence>
<dbReference type="SUPFAM" id="SSF109854">
    <property type="entry name" value="DinB/YfiT-like putative metalloenzymes"/>
    <property type="match status" value="1"/>
</dbReference>
<dbReference type="RefSeq" id="WP_088259207.1">
    <property type="nucleotide sequence ID" value="NZ_NIDE01000017.1"/>
</dbReference>
<dbReference type="InterPro" id="IPR011466">
    <property type="entry name" value="DUF1572"/>
</dbReference>
<dbReference type="InterPro" id="IPR034660">
    <property type="entry name" value="DinB/YfiT-like"/>
</dbReference>